<dbReference type="GO" id="GO:0005737">
    <property type="term" value="C:cytoplasm"/>
    <property type="evidence" value="ECO:0007669"/>
    <property type="project" value="TreeGrafter"/>
</dbReference>
<evidence type="ECO:0000313" key="4">
    <source>
        <dbReference type="Proteomes" id="UP000050795"/>
    </source>
</evidence>
<keyword evidence="4" id="KW-1185">Reference proteome</keyword>
<accession>A0AA85JD85</accession>
<dbReference type="PANTHER" id="PTHR15711:SF22">
    <property type="entry name" value="RAP-GAP DOMAIN-CONTAINING PROTEIN"/>
    <property type="match status" value="1"/>
</dbReference>
<evidence type="ECO:0000259" key="3">
    <source>
        <dbReference type="PROSITE" id="PS50085"/>
    </source>
</evidence>
<keyword evidence="1" id="KW-0343">GTPase activation</keyword>
<dbReference type="InterPro" id="IPR035974">
    <property type="entry name" value="Rap/Ran-GAP_sf"/>
</dbReference>
<dbReference type="Pfam" id="PF25410">
    <property type="entry name" value="PH_34"/>
    <property type="match status" value="1"/>
</dbReference>
<name>A0AA85JD85_TRIRE</name>
<evidence type="ECO:0000256" key="2">
    <source>
        <dbReference type="SAM" id="MobiDB-lite"/>
    </source>
</evidence>
<protein>
    <recommendedName>
        <fullName evidence="3">Rap-GAP domain-containing protein</fullName>
    </recommendedName>
</protein>
<evidence type="ECO:0000313" key="5">
    <source>
        <dbReference type="WBParaSite" id="TREG1_16040.1"/>
    </source>
</evidence>
<dbReference type="InterPro" id="IPR057609">
    <property type="entry name" value="PH_platyhelminthes"/>
</dbReference>
<dbReference type="GO" id="GO:0005096">
    <property type="term" value="F:GTPase activator activity"/>
    <property type="evidence" value="ECO:0007669"/>
    <property type="project" value="UniProtKB-KW"/>
</dbReference>
<feature type="domain" description="Rap-GAP" evidence="3">
    <location>
        <begin position="381"/>
        <end position="598"/>
    </location>
</feature>
<dbReference type="PANTHER" id="PTHR15711">
    <property type="entry name" value="RAP GTPASE-ACTIVATING PROTEIN"/>
    <property type="match status" value="1"/>
</dbReference>
<dbReference type="PROSITE" id="PS50085">
    <property type="entry name" value="RAPGAP"/>
    <property type="match status" value="1"/>
</dbReference>
<dbReference type="Proteomes" id="UP000050795">
    <property type="component" value="Unassembled WGS sequence"/>
</dbReference>
<organism evidence="4 5">
    <name type="scientific">Trichobilharzia regenti</name>
    <name type="common">Nasal bird schistosome</name>
    <dbReference type="NCBI Taxonomy" id="157069"/>
    <lineage>
        <taxon>Eukaryota</taxon>
        <taxon>Metazoa</taxon>
        <taxon>Spiralia</taxon>
        <taxon>Lophotrochozoa</taxon>
        <taxon>Platyhelminthes</taxon>
        <taxon>Trematoda</taxon>
        <taxon>Digenea</taxon>
        <taxon>Strigeidida</taxon>
        <taxon>Schistosomatoidea</taxon>
        <taxon>Schistosomatidae</taxon>
        <taxon>Trichobilharzia</taxon>
    </lineage>
</organism>
<sequence length="1638" mass="187285">MSINGTKHGLNNKKPMLLSSPSQPSLTAETLTKFTKDYFPVNTDMFVMLYYDSRSLSHSLPTTYRHSLMESKIVASKRMTVETRNEWYNLVAESDKFVVEGNEACQENISPAHRYTVNFSKLHYDDFSLSSTSTSDFEYRDTGACFYRNSILSCGDQHQNWFGIIPGDGAVAISLVKTSVYFYSHLGKPRLQFNHLSHKSTDNLSSAVAGDRNLSSPPDSPVTNGHEANLNYLPAWLVIVRREKGSDLRGCVINKTHIQNDKSLYPLIFQELNTDAFSNNNNNQDDDKSLTLAMTNSLISETTLTPNVATMSAVKTTGAIGNTQLNSKVKKPTKKLSIKMKSAPAGNIPEEYSLLQYLVKNENIMEYLKPGVRDRSVYEKLLKLDEMELLNNHKFGVLLCRKDQSTEEEMYANEHSTPAFEEFLKLLGRKVRLRNYSGYTGGLDYRNDTTGSETYVTKFRDCNIAFLVSTLLPYEPNKTEQLPRKRHIGNSSVTFIFAEEGAMPFQPDTIISGFQKVFIIVRHVRLENNKFAYRVAVCREKNVPPFGPIISSDYLFEHHTSFANLLLTKAVNAAYAVLKYSKFREIMQRSRRDYLHQFCNEHIMNTDSENVKQSKIQIYRRNSQEKLKQLKNSFKFRGSTFTSVDRETIPVKYNLNKANSLSENLSAGRKNSFTLHSKVADNLQIARQRVKRNHSEVLKSTSSYNDKALEQSEENIHLSSTFHSLLDFGQSFYVGLKKWQKIDGWHSVMELFSNLLLTNNEDCTMQNSIYHSQLLRNHYFETQIGISRNWLLIFTPYTISPELANKVLLAIPLVLIFAYLFEHNKKVLRIYFDCGQYVQIQDIHDSSDSNGQNTLEQLISFISYSIYPKVLQQCCQTTMKVKNTTDSFSNAENLNSYESKVVDTINPVKLRETNSTTHHASGMKTLNATTKHWSISELGLILSCLSPVGDHSSTKNSYSSPTSPSSLSCNPFPYILNFRKTYMNSHLCKHTNQIVLQIGSYHLPELIRILQSRNSLWCLQKLNISSPFPNLYFPLNYDLHFSTHLLALLNKLKFSANFKLILFNLPENEIFNRAQLRHYRHNHLKKSNHNHNTINIKNEMRFSHPQLITDNYSHDDDYTDTDKCPEDYKNCINNIMSASVNLTSSAPNSALTNNLPHIIHVSNAYSTKTSLTPTASLGSWTLNGTDRSRSSLSPDVQQTFPSDLYLDSQYQESSNLVTSKDKSSPEFSLNIDSTQNLIEAANYVQSRRRTRRPEQILTTKLNQMDLSNGNLSSKRDADFDGETKVKVTQENNEIKSDKETPISEIRDHFNQFRRNTNNKTPTSPARMSKMSGASLCTINTDSPRYATDLSIDSSSTLDFSVTHIPVKWRRAKTEKSNPQHCTDAKIVTVRRLEATGTNAWHTKNTHPTLNRTHKVEHRSNKLKANSNNDIKYTTPSVDYIPPTKQKSRLTITKQTFIQPEDIWKPDSTKYNVTHHLSDVTQLSENELRNRLQRISKELHVEQSRRYYLANICANLLEENRKLRTGQLNAVDIRRQETNDAIPITTTTATISAQPTESIQKNSNNANRKTMLGLIDSKIKQTSSSNPNLWNRPELKSYKFDIETDLKCNNLNCCTLWSVLRQEFRSVQNTNDRFIQNLT</sequence>
<evidence type="ECO:0000256" key="1">
    <source>
        <dbReference type="ARBA" id="ARBA00022468"/>
    </source>
</evidence>
<dbReference type="InterPro" id="IPR000331">
    <property type="entry name" value="Rap/Ran_GAP_dom"/>
</dbReference>
<proteinExistence type="predicted"/>
<dbReference type="InterPro" id="IPR050989">
    <property type="entry name" value="Rap1_Ran_GAP"/>
</dbReference>
<dbReference type="WBParaSite" id="TREG1_16040.1">
    <property type="protein sequence ID" value="TREG1_16040.1"/>
    <property type="gene ID" value="TREG1_16040"/>
</dbReference>
<dbReference type="SUPFAM" id="SSF111347">
    <property type="entry name" value="Rap/Ran-GAP"/>
    <property type="match status" value="1"/>
</dbReference>
<dbReference type="Pfam" id="PF02145">
    <property type="entry name" value="Rap_GAP"/>
    <property type="match status" value="1"/>
</dbReference>
<dbReference type="GO" id="GO:0051056">
    <property type="term" value="P:regulation of small GTPase mediated signal transduction"/>
    <property type="evidence" value="ECO:0007669"/>
    <property type="project" value="InterPro"/>
</dbReference>
<feature type="region of interest" description="Disordered" evidence="2">
    <location>
        <begin position="1"/>
        <end position="23"/>
    </location>
</feature>
<reference evidence="4" key="1">
    <citation type="submission" date="2022-06" db="EMBL/GenBank/DDBJ databases">
        <authorList>
            <person name="Berger JAMES D."/>
            <person name="Berger JAMES D."/>
        </authorList>
    </citation>
    <scope>NUCLEOTIDE SEQUENCE [LARGE SCALE GENOMIC DNA]</scope>
</reference>
<reference evidence="5" key="2">
    <citation type="submission" date="2023-11" db="UniProtKB">
        <authorList>
            <consortium name="WormBaseParasite"/>
        </authorList>
    </citation>
    <scope>IDENTIFICATION</scope>
</reference>
<dbReference type="Gene3D" id="3.40.50.11210">
    <property type="entry name" value="Rap/Ran-GAP"/>
    <property type="match status" value="1"/>
</dbReference>